<sequence length="1189" mass="130476">MAHPPSLLGHSHAAEVFGAEPPDLDLQLWSLLSASAAAFPHREALVSRWQQQWTYRSLHERAERLARALAGLGCAPGMHLAAVLCNSAEWGLFLWAAARLGMVFVPMDARAGHQDLLLMLEAVRPAVLIVQDADLAHDLPALGRGQLRTPLRVTGEAPLDLVDNGDIISVAAPATTTTRVCHEGQTSATGVHESANKHDVALVTFTSGTTGSPKGCPHTSRNLVAQTHDFDPKRDPRAVDRWLVHTPVSHIFAINNALRAWRGGDAVVFPSPLFDVAATAEALAHDGCTVMSATPTLVRALLAHEALPPTSRGLGLSMVTMAGTCVRPEDVLLCRQGLGARDVVQAYGMSEGGPLVSWTRRDPLLADGRHPGVGKVLPGAAVRICTPGTREVLGRGDVGELHVGGPSVISGYLAGVDGASFYTDSSGSWLVTGDRGRMDADGVLHLEGRYKDLIIRGGENIHPARIEAALTETPDLQAQIIGIPNNIAGQLAVAVVSLPQGYSKAHVAEKARALGPRYALDAVYTLEELGLGQMPATSLGKPKKGILIEAVVRLRAASRLEASAEVSELQALSHALATTWEKLTGHRPSPEHQVSRFADSITLLRYCDSVLRLNGKRLYLQDLATHDTPEKQARLLLDRDAQQDALSGAQGGVCSAWTLHGGISSTRGLDLIASSDGQRHAAFVTRAASRHELWETAKRRLQSLGLDRCEVEDVVPIRSSFQRMISGQRPQSFHIRVVFRVAQAKAPQMRKAIEKGLTLRPILRTVSCRPSGQAPFHAVVKAHHQLFGRQIREVQVRTEQEAEERYSDDSASCRVPELMFSADIIAVMETGQCYLSAMYNHSVVDAVFLLEWHRDLGQLISGSGTAWPVDARSPYRFWADLWHQYQDSLPAQASVSFHVERLRGISRFKHHLWPPQRAPGWMMARDEDASDAQARRRVRDQVWHGTWNDKRASEFRYPRRSRVVCLPKLAQLRRSLGVEPALLARCAVAIFNIVQTASPYAVFNSWESGRSWPFVPGWMQGLLPPAPSIDGPTAERILNVVEVKEDETVRDFLQRMVRENDEAAAHAHVPWDKVVSELKEEGPVAVDASFRQSFVWDVSMGKSLSHHDDKALYPVARHDWADFGFCWNMFLASPENMIFIASWDTAQMNVDEVDRHCDCMAAVMRRLANEAHWDTRIGQARDGLTAGIL</sequence>
<name>A0A9P8SG16_9HYPO</name>
<protein>
    <submittedName>
        <fullName evidence="2">AMP-binding enzyme domain-containing protein</fullName>
    </submittedName>
</protein>
<dbReference type="Gene3D" id="3.30.559.30">
    <property type="entry name" value="Nonribosomal peptide synthetase, condensation domain"/>
    <property type="match status" value="1"/>
</dbReference>
<dbReference type="SUPFAM" id="SSF52777">
    <property type="entry name" value="CoA-dependent acyltransferases"/>
    <property type="match status" value="2"/>
</dbReference>
<dbReference type="InterPro" id="IPR045851">
    <property type="entry name" value="AMP-bd_C_sf"/>
</dbReference>
<reference evidence="2" key="1">
    <citation type="submission" date="2021-09" db="EMBL/GenBank/DDBJ databases">
        <title>A high-quality genome of the endoparasitic fungus Hirsutella rhossiliensis with a comparison of Hirsutella genomes reveals transposable elements contributing to genome size variation.</title>
        <authorList>
            <person name="Lin R."/>
            <person name="Jiao Y."/>
            <person name="Sun X."/>
            <person name="Ling J."/>
            <person name="Xie B."/>
            <person name="Cheng X."/>
        </authorList>
    </citation>
    <scope>NUCLEOTIDE SEQUENCE</scope>
    <source>
        <strain evidence="2">HR02</strain>
    </source>
</reference>
<dbReference type="InterPro" id="IPR000873">
    <property type="entry name" value="AMP-dep_synth/lig_dom"/>
</dbReference>
<evidence type="ECO:0000313" key="3">
    <source>
        <dbReference type="Proteomes" id="UP000824596"/>
    </source>
</evidence>
<dbReference type="PROSITE" id="PS00455">
    <property type="entry name" value="AMP_BINDING"/>
    <property type="match status" value="1"/>
</dbReference>
<evidence type="ECO:0000259" key="1">
    <source>
        <dbReference type="Pfam" id="PF00501"/>
    </source>
</evidence>
<dbReference type="PANTHER" id="PTHR43767">
    <property type="entry name" value="LONG-CHAIN-FATTY-ACID--COA LIGASE"/>
    <property type="match status" value="1"/>
</dbReference>
<dbReference type="PANTHER" id="PTHR43767:SF1">
    <property type="entry name" value="NONRIBOSOMAL PEPTIDE SYNTHASE PES1 (EUROFUNG)-RELATED"/>
    <property type="match status" value="1"/>
</dbReference>
<gene>
    <name evidence="2" type="ORF">HRG_07581</name>
</gene>
<dbReference type="RefSeq" id="XP_044719016.1">
    <property type="nucleotide sequence ID" value="XM_044866052.1"/>
</dbReference>
<organism evidence="2 3">
    <name type="scientific">Hirsutella rhossiliensis</name>
    <dbReference type="NCBI Taxonomy" id="111463"/>
    <lineage>
        <taxon>Eukaryota</taxon>
        <taxon>Fungi</taxon>
        <taxon>Dikarya</taxon>
        <taxon>Ascomycota</taxon>
        <taxon>Pezizomycotina</taxon>
        <taxon>Sordariomycetes</taxon>
        <taxon>Hypocreomycetidae</taxon>
        <taxon>Hypocreales</taxon>
        <taxon>Ophiocordycipitaceae</taxon>
        <taxon>Hirsutella</taxon>
    </lineage>
</organism>
<dbReference type="Gene3D" id="3.40.50.12780">
    <property type="entry name" value="N-terminal domain of ligase-like"/>
    <property type="match status" value="1"/>
</dbReference>
<dbReference type="AlphaFoldDB" id="A0A9P8SG16"/>
<proteinExistence type="predicted"/>
<comment type="caution">
    <text evidence="2">The sequence shown here is derived from an EMBL/GenBank/DDBJ whole genome shotgun (WGS) entry which is preliminary data.</text>
</comment>
<dbReference type="Gene3D" id="3.30.300.30">
    <property type="match status" value="1"/>
</dbReference>
<feature type="domain" description="AMP-dependent synthetase/ligase" evidence="1">
    <location>
        <begin position="34"/>
        <end position="413"/>
    </location>
</feature>
<accession>A0A9P8SG16</accession>
<dbReference type="Pfam" id="PF00501">
    <property type="entry name" value="AMP-binding"/>
    <property type="match status" value="1"/>
</dbReference>
<dbReference type="EMBL" id="JAIZPD010000008">
    <property type="protein sequence ID" value="KAH0961503.1"/>
    <property type="molecule type" value="Genomic_DNA"/>
</dbReference>
<dbReference type="InterPro" id="IPR042099">
    <property type="entry name" value="ANL_N_sf"/>
</dbReference>
<dbReference type="SUPFAM" id="SSF56801">
    <property type="entry name" value="Acetyl-CoA synthetase-like"/>
    <property type="match status" value="1"/>
</dbReference>
<dbReference type="Proteomes" id="UP000824596">
    <property type="component" value="Unassembled WGS sequence"/>
</dbReference>
<dbReference type="InterPro" id="IPR050237">
    <property type="entry name" value="ATP-dep_AMP-bd_enzyme"/>
</dbReference>
<dbReference type="InterPro" id="IPR020845">
    <property type="entry name" value="AMP-binding_CS"/>
</dbReference>
<dbReference type="GO" id="GO:0016878">
    <property type="term" value="F:acid-thiol ligase activity"/>
    <property type="evidence" value="ECO:0007669"/>
    <property type="project" value="UniProtKB-ARBA"/>
</dbReference>
<dbReference type="OrthoDB" id="10253869at2759"/>
<evidence type="ECO:0000313" key="2">
    <source>
        <dbReference type="EMBL" id="KAH0961503.1"/>
    </source>
</evidence>
<keyword evidence="3" id="KW-1185">Reference proteome</keyword>
<dbReference type="CDD" id="cd04433">
    <property type="entry name" value="AFD_class_I"/>
    <property type="match status" value="1"/>
</dbReference>
<dbReference type="GeneID" id="68356710"/>